<evidence type="ECO:0000313" key="2">
    <source>
        <dbReference type="EMBL" id="MFC4560001.1"/>
    </source>
</evidence>
<organism evidence="2 3">
    <name type="scientific">Virgibacillus kekensis</name>
    <dbReference type="NCBI Taxonomy" id="202261"/>
    <lineage>
        <taxon>Bacteria</taxon>
        <taxon>Bacillati</taxon>
        <taxon>Bacillota</taxon>
        <taxon>Bacilli</taxon>
        <taxon>Bacillales</taxon>
        <taxon>Bacillaceae</taxon>
        <taxon>Virgibacillus</taxon>
    </lineage>
</organism>
<reference evidence="3" key="1">
    <citation type="journal article" date="2019" name="Int. J. Syst. Evol. Microbiol.">
        <title>The Global Catalogue of Microorganisms (GCM) 10K type strain sequencing project: providing services to taxonomists for standard genome sequencing and annotation.</title>
        <authorList>
            <consortium name="The Broad Institute Genomics Platform"/>
            <consortium name="The Broad Institute Genome Sequencing Center for Infectious Disease"/>
            <person name="Wu L."/>
            <person name="Ma J."/>
        </authorList>
    </citation>
    <scope>NUCLEOTIDE SEQUENCE [LARGE SCALE GENOMIC DNA]</scope>
    <source>
        <strain evidence="3">CGMCC 4.7426</strain>
    </source>
</reference>
<keyword evidence="3" id="KW-1185">Reference proteome</keyword>
<accession>A0ABV9DP92</accession>
<proteinExistence type="predicted"/>
<dbReference type="EMBL" id="JBHSFU010000015">
    <property type="protein sequence ID" value="MFC4560001.1"/>
    <property type="molecule type" value="Genomic_DNA"/>
</dbReference>
<protein>
    <recommendedName>
        <fullName evidence="4">HNH endonuclease</fullName>
    </recommendedName>
</protein>
<dbReference type="Proteomes" id="UP001595989">
    <property type="component" value="Unassembled WGS sequence"/>
</dbReference>
<sequence>MKCPSCEEHFNVSETRSWFNHYYSGSAEWDYDNDLLERLCKDCAEDDVNSRWMDGTLKAADGDPPPESQKKWWNLKN</sequence>
<gene>
    <name evidence="2" type="ORF">ACFO3D_17710</name>
</gene>
<feature type="region of interest" description="Disordered" evidence="1">
    <location>
        <begin position="55"/>
        <end position="77"/>
    </location>
</feature>
<name>A0ABV9DP92_9BACI</name>
<evidence type="ECO:0000313" key="3">
    <source>
        <dbReference type="Proteomes" id="UP001595989"/>
    </source>
</evidence>
<evidence type="ECO:0000256" key="1">
    <source>
        <dbReference type="SAM" id="MobiDB-lite"/>
    </source>
</evidence>
<comment type="caution">
    <text evidence="2">The sequence shown here is derived from an EMBL/GenBank/DDBJ whole genome shotgun (WGS) entry which is preliminary data.</text>
</comment>
<dbReference type="RefSeq" id="WP_390299296.1">
    <property type="nucleotide sequence ID" value="NZ_JBHSFU010000015.1"/>
</dbReference>
<evidence type="ECO:0008006" key="4">
    <source>
        <dbReference type="Google" id="ProtNLM"/>
    </source>
</evidence>